<sequence length="220" mass="24881">MAQRTYPGHSLIGKTATTKRKVKNEVIRQLTRERGPDPDAESWLLMFQGKYQPEYWIVLLVKKNATLKAIDEALRDIWLECCSHLSAFTIHGEDYVSFPDVEFGGKSMNARLGNLFSVGLTGEYIYDYGDSTYLTFKVLDLVPFSPKGRTSVEIVARNDPPDIRCSVCGEPATEICLECLYEDSETPFFCDDCFEKHECDEEMSLPVVNSPRMGQCAYTG</sequence>
<dbReference type="GeneID" id="13354345"/>
<dbReference type="EMBL" id="LT158599">
    <property type="protein sequence ID" value="CVK34332.1"/>
    <property type="molecule type" value="Genomic_DNA"/>
</dbReference>
<proteinExistence type="predicted"/>
<organism evidence="1 2">
    <name type="scientific">Methanoculleus bourgensis</name>
    <dbReference type="NCBI Taxonomy" id="83986"/>
    <lineage>
        <taxon>Archaea</taxon>
        <taxon>Methanobacteriati</taxon>
        <taxon>Methanobacteriota</taxon>
        <taxon>Stenosarchaea group</taxon>
        <taxon>Methanomicrobia</taxon>
        <taxon>Methanomicrobiales</taxon>
        <taxon>Methanomicrobiaceae</taxon>
        <taxon>Methanoculleus</taxon>
    </lineage>
</organism>
<name>A0A0X8XXV1_9EURY</name>
<dbReference type="InterPro" id="IPR024047">
    <property type="entry name" value="MM3350-like_sf"/>
</dbReference>
<evidence type="ECO:0000313" key="1">
    <source>
        <dbReference type="EMBL" id="CVK34332.1"/>
    </source>
</evidence>
<protein>
    <submittedName>
        <fullName evidence="1">Uncharacterized protein</fullName>
    </submittedName>
</protein>
<dbReference type="AlphaFoldDB" id="A0A0X8XXV1"/>
<dbReference type="RefSeq" id="WP_014868242.1">
    <property type="nucleotide sequence ID" value="NZ_LT158599.1"/>
</dbReference>
<dbReference type="OrthoDB" id="117055at2157"/>
<dbReference type="SUPFAM" id="SSF159941">
    <property type="entry name" value="MM3350-like"/>
    <property type="match status" value="1"/>
</dbReference>
<dbReference type="KEGG" id="mema:MMAB1_3119"/>
<gene>
    <name evidence="1" type="ORF">MMAB1_3119</name>
</gene>
<dbReference type="Gene3D" id="3.10.290.30">
    <property type="entry name" value="MM3350-like"/>
    <property type="match status" value="1"/>
</dbReference>
<evidence type="ECO:0000313" key="2">
    <source>
        <dbReference type="Proteomes" id="UP000069850"/>
    </source>
</evidence>
<dbReference type="GeneID" id="27138594"/>
<accession>A0A0X8XXV1</accession>
<reference evidence="1 2" key="1">
    <citation type="submission" date="2016-01" db="EMBL/GenBank/DDBJ databases">
        <authorList>
            <person name="Manzoor S."/>
        </authorList>
    </citation>
    <scope>NUCLEOTIDE SEQUENCE [LARGE SCALE GENOMIC DNA]</scope>
    <source>
        <strain evidence="1">Methanoculleus sp MAB1</strain>
    </source>
</reference>
<dbReference type="Proteomes" id="UP000069850">
    <property type="component" value="Chromosome 1"/>
</dbReference>
<dbReference type="OMA" id="HECGEEM"/>